<dbReference type="GO" id="GO:0016836">
    <property type="term" value="F:hydro-lyase activity"/>
    <property type="evidence" value="ECO:0007669"/>
    <property type="project" value="TreeGrafter"/>
</dbReference>
<organism evidence="5 6">
    <name type="scientific">Hypericibacter terrae</name>
    <dbReference type="NCBI Taxonomy" id="2602015"/>
    <lineage>
        <taxon>Bacteria</taxon>
        <taxon>Pseudomonadati</taxon>
        <taxon>Pseudomonadota</taxon>
        <taxon>Alphaproteobacteria</taxon>
        <taxon>Rhodospirillales</taxon>
        <taxon>Dongiaceae</taxon>
        <taxon>Hypericibacter</taxon>
    </lineage>
</organism>
<dbReference type="InterPro" id="IPR036849">
    <property type="entry name" value="Enolase-like_C_sf"/>
</dbReference>
<dbReference type="PANTHER" id="PTHR13794:SF58">
    <property type="entry name" value="MITOCHONDRIAL ENOLASE SUPERFAMILY MEMBER 1"/>
    <property type="match status" value="1"/>
</dbReference>
<dbReference type="SMART" id="SM00922">
    <property type="entry name" value="MR_MLE"/>
    <property type="match status" value="1"/>
</dbReference>
<dbReference type="Gene3D" id="3.30.390.10">
    <property type="entry name" value="Enolase-like, N-terminal domain"/>
    <property type="match status" value="1"/>
</dbReference>
<dbReference type="InterPro" id="IPR046945">
    <property type="entry name" value="RHMD-like"/>
</dbReference>
<dbReference type="RefSeq" id="WP_151176191.1">
    <property type="nucleotide sequence ID" value="NZ_CP042906.1"/>
</dbReference>
<dbReference type="Gene3D" id="3.20.20.120">
    <property type="entry name" value="Enolase-like C-terminal domain"/>
    <property type="match status" value="1"/>
</dbReference>
<keyword evidence="3" id="KW-0460">Magnesium</keyword>
<dbReference type="Proteomes" id="UP000326202">
    <property type="component" value="Chromosome"/>
</dbReference>
<dbReference type="InterPro" id="IPR013342">
    <property type="entry name" value="Mandelate_racemase_C"/>
</dbReference>
<evidence type="ECO:0000313" key="6">
    <source>
        <dbReference type="Proteomes" id="UP000326202"/>
    </source>
</evidence>
<dbReference type="InterPro" id="IPR029017">
    <property type="entry name" value="Enolase-like_N"/>
</dbReference>
<dbReference type="InterPro" id="IPR013341">
    <property type="entry name" value="Mandelate_racemase_N_dom"/>
</dbReference>
<dbReference type="GO" id="GO:0000287">
    <property type="term" value="F:magnesium ion binding"/>
    <property type="evidence" value="ECO:0007669"/>
    <property type="project" value="TreeGrafter"/>
</dbReference>
<dbReference type="Pfam" id="PF02746">
    <property type="entry name" value="MR_MLE_N"/>
    <property type="match status" value="1"/>
</dbReference>
<dbReference type="GO" id="GO:0016052">
    <property type="term" value="P:carbohydrate catabolic process"/>
    <property type="evidence" value="ECO:0007669"/>
    <property type="project" value="TreeGrafter"/>
</dbReference>
<reference evidence="5 6" key="1">
    <citation type="submission" date="2019-08" db="EMBL/GenBank/DDBJ databases">
        <title>Hyperibacter terrae gen. nov., sp. nov. and Hyperibacter viscosus sp. nov., two new members in the family Rhodospirillaceae isolated from the rhizosphere of Hypericum perforatum.</title>
        <authorList>
            <person name="Noviana Z."/>
        </authorList>
    </citation>
    <scope>NUCLEOTIDE SEQUENCE [LARGE SCALE GENOMIC DNA]</scope>
    <source>
        <strain evidence="5 6">R5913</strain>
    </source>
</reference>
<comment type="cofactor">
    <cofactor evidence="1">
        <name>Mg(2+)</name>
        <dbReference type="ChEBI" id="CHEBI:18420"/>
    </cofactor>
</comment>
<gene>
    <name evidence="5" type="ORF">FRZ44_10550</name>
</gene>
<accession>A0A5J6MEA1</accession>
<name>A0A5J6MEA1_9PROT</name>
<dbReference type="PANTHER" id="PTHR13794">
    <property type="entry name" value="ENOLASE SUPERFAMILY, MANDELATE RACEMASE"/>
    <property type="match status" value="1"/>
</dbReference>
<dbReference type="CDD" id="cd03316">
    <property type="entry name" value="MR_like"/>
    <property type="match status" value="1"/>
</dbReference>
<evidence type="ECO:0000256" key="2">
    <source>
        <dbReference type="ARBA" id="ARBA00022723"/>
    </source>
</evidence>
<sequence>MKIDSVDFFYLSMPIVTTAGDGSQDALVVRVSAGGHAGWGECEAAPLPSIAAFVCPMSHGACRPVSASVLGEKLDGPDDIKRMAATLAFNSMDLLQAPHTWSGIEMALWDLLGHVRGEPSWKLLGHAKAYPKTPYASVLFGTTAQQTLERARDIRAKGFRAAKFGWAPYGDSLEGDIAQVAAAREGLGADGILLIDAGQIFADDVEAASKRLASLNANKVTWLEEPFGGFSYEAYGKLAARSGAVKLAGGEAAHNRYMAEHLIDYGHVGFIQIDCGRIGGLGPAKQVADYAVKKGVTYVNHTFTSNLALSASLQPYAGMKDSWICEYPTQLSSLATELTTTRIAPNAKGEIEIPDAPGLGVEINAKTLKTYAVDVEIKVKGKTIFAPPMV</sequence>
<proteinExistence type="predicted"/>
<dbReference type="Pfam" id="PF13378">
    <property type="entry name" value="MR_MLE_C"/>
    <property type="match status" value="1"/>
</dbReference>
<keyword evidence="2" id="KW-0479">Metal-binding</keyword>
<dbReference type="InterPro" id="IPR029065">
    <property type="entry name" value="Enolase_C-like"/>
</dbReference>
<dbReference type="EMBL" id="CP042906">
    <property type="protein sequence ID" value="QEX15768.1"/>
    <property type="molecule type" value="Genomic_DNA"/>
</dbReference>
<dbReference type="SUPFAM" id="SSF54826">
    <property type="entry name" value="Enolase N-terminal domain-like"/>
    <property type="match status" value="1"/>
</dbReference>
<dbReference type="SFLD" id="SFLDS00001">
    <property type="entry name" value="Enolase"/>
    <property type="match status" value="1"/>
</dbReference>
<feature type="domain" description="Mandelate racemase/muconate lactonizing enzyme C-terminal" evidence="4">
    <location>
        <begin position="144"/>
        <end position="245"/>
    </location>
</feature>
<evidence type="ECO:0000313" key="5">
    <source>
        <dbReference type="EMBL" id="QEX15768.1"/>
    </source>
</evidence>
<evidence type="ECO:0000259" key="4">
    <source>
        <dbReference type="SMART" id="SM00922"/>
    </source>
</evidence>
<evidence type="ECO:0000256" key="1">
    <source>
        <dbReference type="ARBA" id="ARBA00001946"/>
    </source>
</evidence>
<keyword evidence="6" id="KW-1185">Reference proteome</keyword>
<evidence type="ECO:0000256" key="3">
    <source>
        <dbReference type="ARBA" id="ARBA00022842"/>
    </source>
</evidence>
<dbReference type="OrthoDB" id="9802699at2"/>
<dbReference type="SUPFAM" id="SSF51604">
    <property type="entry name" value="Enolase C-terminal domain-like"/>
    <property type="match status" value="1"/>
</dbReference>
<protein>
    <submittedName>
        <fullName evidence="5">Mandelate racemase</fullName>
    </submittedName>
</protein>
<dbReference type="AlphaFoldDB" id="A0A5J6MEA1"/>
<dbReference type="KEGG" id="htq:FRZ44_10550"/>